<evidence type="ECO:0000256" key="5">
    <source>
        <dbReference type="ARBA" id="ARBA00023002"/>
    </source>
</evidence>
<organism evidence="7 8">
    <name type="scientific">Pyrrhoderma noxium</name>
    <dbReference type="NCBI Taxonomy" id="2282107"/>
    <lineage>
        <taxon>Eukaryota</taxon>
        <taxon>Fungi</taxon>
        <taxon>Dikarya</taxon>
        <taxon>Basidiomycota</taxon>
        <taxon>Agaricomycotina</taxon>
        <taxon>Agaricomycetes</taxon>
        <taxon>Hymenochaetales</taxon>
        <taxon>Hymenochaetaceae</taxon>
        <taxon>Pyrrhoderma</taxon>
    </lineage>
</organism>
<evidence type="ECO:0000256" key="4">
    <source>
        <dbReference type="ARBA" id="ARBA00022827"/>
    </source>
</evidence>
<dbReference type="PANTHER" id="PTHR48083:SF28">
    <property type="entry name" value="ACYL-COA DEHYDROGENASE FAMILY PROTEIN (AFU_ORTHOLOGUE AFUA_6G10880)-RELATED"/>
    <property type="match status" value="1"/>
</dbReference>
<dbReference type="SUPFAM" id="SSF47203">
    <property type="entry name" value="Acyl-CoA dehydrogenase C-terminal domain-like"/>
    <property type="match status" value="1"/>
</dbReference>
<dbReference type="Pfam" id="PF00173">
    <property type="entry name" value="Cyt-b5"/>
    <property type="match status" value="1"/>
</dbReference>
<dbReference type="Pfam" id="PF02770">
    <property type="entry name" value="Acyl-CoA_dh_M"/>
    <property type="match status" value="1"/>
</dbReference>
<dbReference type="STRING" id="2282107.A0A286ULS8"/>
<gene>
    <name evidence="7" type="ORF">PNOK_0319400</name>
</gene>
<keyword evidence="8" id="KW-1185">Reference proteome</keyword>
<dbReference type="InterPro" id="IPR037069">
    <property type="entry name" value="AcylCoA_DH/ox_N_sf"/>
</dbReference>
<name>A0A286ULS8_9AGAM</name>
<dbReference type="InterPro" id="IPR001199">
    <property type="entry name" value="Cyt_B5-like_heme/steroid-bd"/>
</dbReference>
<keyword evidence="5" id="KW-0560">Oxidoreductase</keyword>
<dbReference type="Gene3D" id="1.10.540.10">
    <property type="entry name" value="Acyl-CoA dehydrogenase/oxidase, N-terminal domain"/>
    <property type="match status" value="1"/>
</dbReference>
<dbReference type="PROSITE" id="PS00072">
    <property type="entry name" value="ACYL_COA_DH_1"/>
    <property type="match status" value="1"/>
</dbReference>
<comment type="cofactor">
    <cofactor evidence="1">
        <name>FAD</name>
        <dbReference type="ChEBI" id="CHEBI:57692"/>
    </cofactor>
</comment>
<dbReference type="EMBL" id="NBII01000003">
    <property type="protein sequence ID" value="PAV20567.1"/>
    <property type="molecule type" value="Genomic_DNA"/>
</dbReference>
<evidence type="ECO:0000256" key="1">
    <source>
        <dbReference type="ARBA" id="ARBA00001974"/>
    </source>
</evidence>
<dbReference type="InterPro" id="IPR036250">
    <property type="entry name" value="AcylCo_DH-like_C"/>
</dbReference>
<dbReference type="PROSITE" id="PS50255">
    <property type="entry name" value="CYTOCHROME_B5_2"/>
    <property type="match status" value="1"/>
</dbReference>
<dbReference type="Gene3D" id="3.10.120.10">
    <property type="entry name" value="Cytochrome b5-like heme/steroid binding domain"/>
    <property type="match status" value="1"/>
</dbReference>
<dbReference type="Gene3D" id="1.20.140.10">
    <property type="entry name" value="Butyryl-CoA Dehydrogenase, subunit A, domain 3"/>
    <property type="match status" value="1"/>
</dbReference>
<dbReference type="InParanoid" id="A0A286ULS8"/>
<dbReference type="InterPro" id="IPR006091">
    <property type="entry name" value="Acyl-CoA_Oxase/DH_mid-dom"/>
</dbReference>
<dbReference type="GO" id="GO:0005737">
    <property type="term" value="C:cytoplasm"/>
    <property type="evidence" value="ECO:0007669"/>
    <property type="project" value="TreeGrafter"/>
</dbReference>
<dbReference type="GO" id="GO:0003995">
    <property type="term" value="F:acyl-CoA dehydrogenase activity"/>
    <property type="evidence" value="ECO:0007669"/>
    <property type="project" value="InterPro"/>
</dbReference>
<evidence type="ECO:0000256" key="3">
    <source>
        <dbReference type="ARBA" id="ARBA00022630"/>
    </source>
</evidence>
<dbReference type="OrthoDB" id="2588832at2759"/>
<dbReference type="InterPro" id="IPR006089">
    <property type="entry name" value="Acyl-CoA_DH_CS"/>
</dbReference>
<dbReference type="SUPFAM" id="SSF56645">
    <property type="entry name" value="Acyl-CoA dehydrogenase NM domain-like"/>
    <property type="match status" value="1"/>
</dbReference>
<dbReference type="AlphaFoldDB" id="A0A286ULS8"/>
<sequence>MNEYTEEDVAKHCSPGDLWIVIDAKVYDISKFANLHPGGAAVLTNRAIAGKDATKAFFGLHRHEVLLRPQYKRLQIGTLKDSSEVVKASTPDALSAVPFAEPTWLSKGFHSPYYTEGHRRFQRAMRRFVSEVISPEMEKCELSGKYIGKDLVQKMSEMNIHAMRLGPGKHLQGRSLMGGIVSPEDFDYFHELIISFEYGRLGLRGSMDGLLAGGVIGLPPVLNYGSPALQAKVVPDVLDGKKLICLAVSEAFAGSDVGGLETTAMRTEDGGWIVNGTKKWITNGMFADYFTTACRVVDSEGKEGGYVVLLIERGEGVDTRPVKTSYSATAGTAFVTFDDVKVPKEHTIGKVGEGMKVILSNFNHERWMIVCVSARTQRFIVEECFKWANQRIVFGKPLISQAVIRHKLAGMISRVEACQSWLEAITHQMNNMSYETQSDVLAGPIALLKQYITKCGREIAEDATQIFGGRGITATGMGKYVENFHRTSPFDAILGGAEDVLIDLGVRQAVKKMPKNAKL</sequence>
<dbReference type="InterPro" id="IPR046373">
    <property type="entry name" value="Acyl-CoA_Oxase/DH_mid-dom_sf"/>
</dbReference>
<dbReference type="InterPro" id="IPR050741">
    <property type="entry name" value="Acyl-CoA_dehydrogenase"/>
</dbReference>
<evidence type="ECO:0000259" key="6">
    <source>
        <dbReference type="PROSITE" id="PS50255"/>
    </source>
</evidence>
<dbReference type="GO" id="GO:0033539">
    <property type="term" value="P:fatty acid beta-oxidation using acyl-CoA dehydrogenase"/>
    <property type="evidence" value="ECO:0007669"/>
    <property type="project" value="TreeGrafter"/>
</dbReference>
<evidence type="ECO:0000256" key="2">
    <source>
        <dbReference type="ARBA" id="ARBA00009347"/>
    </source>
</evidence>
<accession>A0A286ULS8</accession>
<reference evidence="7 8" key="1">
    <citation type="journal article" date="2017" name="Mol. Ecol.">
        <title>Comparative and population genomic landscape of Phellinus noxius: A hypervariable fungus causing root rot in trees.</title>
        <authorList>
            <person name="Chung C.L."/>
            <person name="Lee T.J."/>
            <person name="Akiba M."/>
            <person name="Lee H.H."/>
            <person name="Kuo T.H."/>
            <person name="Liu D."/>
            <person name="Ke H.M."/>
            <person name="Yokoi T."/>
            <person name="Roa M.B."/>
            <person name="Lu M.J."/>
            <person name="Chang Y.Y."/>
            <person name="Ann P.J."/>
            <person name="Tsai J.N."/>
            <person name="Chen C.Y."/>
            <person name="Tzean S.S."/>
            <person name="Ota Y."/>
            <person name="Hattori T."/>
            <person name="Sahashi N."/>
            <person name="Liou R.F."/>
            <person name="Kikuchi T."/>
            <person name="Tsai I.J."/>
        </authorList>
    </citation>
    <scope>NUCLEOTIDE SEQUENCE [LARGE SCALE GENOMIC DNA]</scope>
    <source>
        <strain evidence="7 8">FFPRI411160</strain>
    </source>
</reference>
<dbReference type="PANTHER" id="PTHR48083">
    <property type="entry name" value="MEDIUM-CHAIN SPECIFIC ACYL-COA DEHYDROGENASE, MITOCHONDRIAL-RELATED"/>
    <property type="match status" value="1"/>
</dbReference>
<dbReference type="SUPFAM" id="SSF55856">
    <property type="entry name" value="Cytochrome b5-like heme/steroid binding domain"/>
    <property type="match status" value="1"/>
</dbReference>
<dbReference type="InterPro" id="IPR036400">
    <property type="entry name" value="Cyt_B5-like_heme/steroid_sf"/>
</dbReference>
<evidence type="ECO:0000313" key="8">
    <source>
        <dbReference type="Proteomes" id="UP000217199"/>
    </source>
</evidence>
<keyword evidence="4" id="KW-0274">FAD</keyword>
<dbReference type="SMART" id="SM01117">
    <property type="entry name" value="Cyt-b5"/>
    <property type="match status" value="1"/>
</dbReference>
<feature type="domain" description="Cytochrome b5 heme-binding" evidence="6">
    <location>
        <begin position="1"/>
        <end position="80"/>
    </location>
</feature>
<dbReference type="GO" id="GO:0050660">
    <property type="term" value="F:flavin adenine dinucleotide binding"/>
    <property type="evidence" value="ECO:0007669"/>
    <property type="project" value="InterPro"/>
</dbReference>
<dbReference type="Pfam" id="PF00441">
    <property type="entry name" value="Acyl-CoA_dh_1"/>
    <property type="match status" value="1"/>
</dbReference>
<comment type="similarity">
    <text evidence="2">Belongs to the acyl-CoA dehydrogenase family.</text>
</comment>
<dbReference type="Gene3D" id="2.40.110.10">
    <property type="entry name" value="Butyryl-CoA Dehydrogenase, subunit A, domain 2"/>
    <property type="match status" value="1"/>
</dbReference>
<dbReference type="Pfam" id="PF02771">
    <property type="entry name" value="Acyl-CoA_dh_N"/>
    <property type="match status" value="1"/>
</dbReference>
<proteinExistence type="inferred from homology"/>
<keyword evidence="3" id="KW-0285">Flavoprotein</keyword>
<dbReference type="InterPro" id="IPR009100">
    <property type="entry name" value="AcylCoA_DH/oxidase_NM_dom_sf"/>
</dbReference>
<dbReference type="InterPro" id="IPR009075">
    <property type="entry name" value="AcylCo_DH/oxidase_C"/>
</dbReference>
<evidence type="ECO:0000313" key="7">
    <source>
        <dbReference type="EMBL" id="PAV20567.1"/>
    </source>
</evidence>
<dbReference type="InterPro" id="IPR013786">
    <property type="entry name" value="AcylCoA_DH/ox_N"/>
</dbReference>
<comment type="caution">
    <text evidence="7">The sequence shown here is derived from an EMBL/GenBank/DDBJ whole genome shotgun (WGS) entry which is preliminary data.</text>
</comment>
<dbReference type="Proteomes" id="UP000217199">
    <property type="component" value="Unassembled WGS sequence"/>
</dbReference>
<protein>
    <submittedName>
        <fullName evidence="7">Acyl-dehydrogenase</fullName>
    </submittedName>
</protein>